<keyword evidence="1" id="KW-0472">Membrane</keyword>
<dbReference type="Proteomes" id="UP000185596">
    <property type="component" value="Unassembled WGS sequence"/>
</dbReference>
<accession>A0A1Q8CQD3</accession>
<proteinExistence type="predicted"/>
<comment type="caution">
    <text evidence="2">The sequence shown here is derived from an EMBL/GenBank/DDBJ whole genome shotgun (WGS) entry which is preliminary data.</text>
</comment>
<organism evidence="2 3">
    <name type="scientific">Actinophytocola xanthii</name>
    <dbReference type="NCBI Taxonomy" id="1912961"/>
    <lineage>
        <taxon>Bacteria</taxon>
        <taxon>Bacillati</taxon>
        <taxon>Actinomycetota</taxon>
        <taxon>Actinomycetes</taxon>
        <taxon>Pseudonocardiales</taxon>
        <taxon>Pseudonocardiaceae</taxon>
    </lineage>
</organism>
<keyword evidence="1" id="KW-1133">Transmembrane helix</keyword>
<dbReference type="STRING" id="1912961.BU204_16055"/>
<reference evidence="2 3" key="1">
    <citation type="submission" date="2016-12" db="EMBL/GenBank/DDBJ databases">
        <title>The draft genome sequence of Actinophytocola sp. 11-183.</title>
        <authorList>
            <person name="Wang W."/>
            <person name="Yuan L."/>
        </authorList>
    </citation>
    <scope>NUCLEOTIDE SEQUENCE [LARGE SCALE GENOMIC DNA]</scope>
    <source>
        <strain evidence="2 3">11-183</strain>
    </source>
</reference>
<dbReference type="EMBL" id="MSIE01000028">
    <property type="protein sequence ID" value="OLF16566.1"/>
    <property type="molecule type" value="Genomic_DNA"/>
</dbReference>
<gene>
    <name evidence="2" type="ORF">BU204_16055</name>
</gene>
<protein>
    <submittedName>
        <fullName evidence="2">Uncharacterized protein</fullName>
    </submittedName>
</protein>
<feature type="transmembrane region" description="Helical" evidence="1">
    <location>
        <begin position="6"/>
        <end position="23"/>
    </location>
</feature>
<evidence type="ECO:0000313" key="2">
    <source>
        <dbReference type="EMBL" id="OLF16566.1"/>
    </source>
</evidence>
<keyword evidence="1" id="KW-0812">Transmembrane</keyword>
<keyword evidence="3" id="KW-1185">Reference proteome</keyword>
<evidence type="ECO:0000313" key="3">
    <source>
        <dbReference type="Proteomes" id="UP000185596"/>
    </source>
</evidence>
<sequence length="82" mass="9009">MRIGLLAIYLAFFFSIGLAFLPYRRVPLIHLFLSLALVGWLSLAVHWGVGLLLLLLILPGMCVACVRIILQTSGSSDEPTRA</sequence>
<dbReference type="AlphaFoldDB" id="A0A1Q8CQD3"/>
<name>A0A1Q8CQD3_9PSEU</name>
<dbReference type="RefSeq" id="WP_075126490.1">
    <property type="nucleotide sequence ID" value="NZ_MSIE01000028.1"/>
</dbReference>
<evidence type="ECO:0000256" key="1">
    <source>
        <dbReference type="SAM" id="Phobius"/>
    </source>
</evidence>